<dbReference type="Gene3D" id="2.40.160.20">
    <property type="match status" value="1"/>
</dbReference>
<dbReference type="Proteomes" id="UP000736328">
    <property type="component" value="Unassembled WGS sequence"/>
</dbReference>
<evidence type="ECO:0000313" key="4">
    <source>
        <dbReference type="Proteomes" id="UP000736328"/>
    </source>
</evidence>
<evidence type="ECO:0000259" key="2">
    <source>
        <dbReference type="Pfam" id="PF13505"/>
    </source>
</evidence>
<protein>
    <submittedName>
        <fullName evidence="3">Outer membrane beta-barrel protein</fullName>
    </submittedName>
</protein>
<reference evidence="3" key="1">
    <citation type="submission" date="2020-07" db="EMBL/GenBank/DDBJ databases">
        <title>Huge and variable diversity of episymbiotic CPR bacteria and DPANN archaea in groundwater ecosystems.</title>
        <authorList>
            <person name="He C.Y."/>
            <person name="Keren R."/>
            <person name="Whittaker M."/>
            <person name="Farag I.F."/>
            <person name="Doudna J."/>
            <person name="Cate J.H.D."/>
            <person name="Banfield J.F."/>
        </authorList>
    </citation>
    <scope>NUCLEOTIDE SEQUENCE</scope>
    <source>
        <strain evidence="3">NC_groundwater_1520_Pr4_B-0.1um_53_5</strain>
    </source>
</reference>
<evidence type="ECO:0000256" key="1">
    <source>
        <dbReference type="ARBA" id="ARBA00022729"/>
    </source>
</evidence>
<comment type="caution">
    <text evidence="3">The sequence shown here is derived from an EMBL/GenBank/DDBJ whole genome shotgun (WGS) entry which is preliminary data.</text>
</comment>
<accession>A0A933MKK9</accession>
<feature type="domain" description="Outer membrane protein beta-barrel" evidence="2">
    <location>
        <begin position="52"/>
        <end position="208"/>
    </location>
</feature>
<sequence>MKTKLIFLTVIASFIFFNIARSDIGIKVGYFSPAEKTFKEIYGSGGLVFGLDGVFWRANNVGFGVSLDYFRKSGTPVFIINGDTVETADTAIVRDASCKITFIPIACNAYYKFGQKESAVRPYIGGGIGMYLVNEELKAVLYGDDRFGSASKTELGFQVLGGIESKMGNKTKLVAEIKYSIAAASGEGGLAGKTVDIGGLTLCAGIRF</sequence>
<name>A0A933MKK9_UNCT6</name>
<keyword evidence="1" id="KW-0732">Signal</keyword>
<dbReference type="InterPro" id="IPR027385">
    <property type="entry name" value="Beta-barrel_OMP"/>
</dbReference>
<gene>
    <name evidence="3" type="ORF">HY768_07660</name>
</gene>
<dbReference type="EMBL" id="JACQXR010000100">
    <property type="protein sequence ID" value="MBI4727083.1"/>
    <property type="molecule type" value="Genomic_DNA"/>
</dbReference>
<dbReference type="AlphaFoldDB" id="A0A933MKK9"/>
<dbReference type="SUPFAM" id="SSF56925">
    <property type="entry name" value="OMPA-like"/>
    <property type="match status" value="1"/>
</dbReference>
<evidence type="ECO:0000313" key="3">
    <source>
        <dbReference type="EMBL" id="MBI4727083.1"/>
    </source>
</evidence>
<dbReference type="Pfam" id="PF13505">
    <property type="entry name" value="OMP_b-brl"/>
    <property type="match status" value="1"/>
</dbReference>
<organism evidence="3 4">
    <name type="scientific">candidate division TA06 bacterium</name>
    <dbReference type="NCBI Taxonomy" id="2250710"/>
    <lineage>
        <taxon>Bacteria</taxon>
        <taxon>Bacteria division TA06</taxon>
    </lineage>
</organism>
<dbReference type="InterPro" id="IPR011250">
    <property type="entry name" value="OMP/PagP_B-barrel"/>
</dbReference>
<proteinExistence type="predicted"/>